<accession>X1DQP2</accession>
<feature type="non-terminal residue" evidence="1">
    <location>
        <position position="1"/>
    </location>
</feature>
<reference evidence="1" key="1">
    <citation type="journal article" date="2014" name="Front. Microbiol.">
        <title>High frequency of phylogenetically diverse reductive dehalogenase-homologous genes in deep subseafloor sedimentary metagenomes.</title>
        <authorList>
            <person name="Kawai M."/>
            <person name="Futagami T."/>
            <person name="Toyoda A."/>
            <person name="Takaki Y."/>
            <person name="Nishi S."/>
            <person name="Hori S."/>
            <person name="Arai W."/>
            <person name="Tsubouchi T."/>
            <person name="Morono Y."/>
            <person name="Uchiyama I."/>
            <person name="Ito T."/>
            <person name="Fujiyama A."/>
            <person name="Inagaki F."/>
            <person name="Takami H."/>
        </authorList>
    </citation>
    <scope>NUCLEOTIDE SEQUENCE</scope>
    <source>
        <strain evidence="1">Expedition CK06-06</strain>
    </source>
</reference>
<sequence>FFFDADQRWHYNLKTRDYSASGTYTVLVDTGDASEYLVDPTCVGEFVIK</sequence>
<proteinExistence type="predicted"/>
<name>X1DQP2_9ZZZZ</name>
<evidence type="ECO:0000313" key="1">
    <source>
        <dbReference type="EMBL" id="GAH23316.1"/>
    </source>
</evidence>
<comment type="caution">
    <text evidence="1">The sequence shown here is derived from an EMBL/GenBank/DDBJ whole genome shotgun (WGS) entry which is preliminary data.</text>
</comment>
<gene>
    <name evidence="1" type="ORF">S01H4_65165</name>
</gene>
<dbReference type="AlphaFoldDB" id="X1DQP2"/>
<protein>
    <submittedName>
        <fullName evidence="1">Uncharacterized protein</fullName>
    </submittedName>
</protein>
<dbReference type="EMBL" id="BART01039776">
    <property type="protein sequence ID" value="GAH23316.1"/>
    <property type="molecule type" value="Genomic_DNA"/>
</dbReference>
<organism evidence="1">
    <name type="scientific">marine sediment metagenome</name>
    <dbReference type="NCBI Taxonomy" id="412755"/>
    <lineage>
        <taxon>unclassified sequences</taxon>
        <taxon>metagenomes</taxon>
        <taxon>ecological metagenomes</taxon>
    </lineage>
</organism>